<gene>
    <name evidence="2" type="ORF">LMG8286_01210</name>
</gene>
<evidence type="ECO:0000256" key="1">
    <source>
        <dbReference type="SAM" id="Coils"/>
    </source>
</evidence>
<evidence type="ECO:0000313" key="3">
    <source>
        <dbReference type="Proteomes" id="UP000789359"/>
    </source>
</evidence>
<keyword evidence="3" id="KW-1185">Reference proteome</keyword>
<sequence>MTVGINELARLLGLTPRRINQLVSDEILTKEKRGEFDDSKNIAAYIDYKVALASETTDLTEARAKKEDKLAQIKEIELKKLKNEIVSIEQIEKELDDIASTVSNRLYNLTNRLKLKIDLSAQSEDAINEEIENILHELKDSKIYKKYNTP</sequence>
<name>A0ABN7K6Y9_9BACT</name>
<organism evidence="2 3">
    <name type="scientific">Campylobacter suis</name>
    <dbReference type="NCBI Taxonomy" id="2790657"/>
    <lineage>
        <taxon>Bacteria</taxon>
        <taxon>Pseudomonadati</taxon>
        <taxon>Campylobacterota</taxon>
        <taxon>Epsilonproteobacteria</taxon>
        <taxon>Campylobacterales</taxon>
        <taxon>Campylobacteraceae</taxon>
        <taxon>Campylobacter</taxon>
    </lineage>
</organism>
<evidence type="ECO:0000313" key="2">
    <source>
        <dbReference type="EMBL" id="CAD7288242.1"/>
    </source>
</evidence>
<dbReference type="EMBL" id="CAJHOE010000002">
    <property type="protein sequence ID" value="CAD7288242.1"/>
    <property type="molecule type" value="Genomic_DNA"/>
</dbReference>
<dbReference type="Proteomes" id="UP000789359">
    <property type="component" value="Unassembled WGS sequence"/>
</dbReference>
<proteinExistence type="predicted"/>
<reference evidence="2 3" key="1">
    <citation type="submission" date="2020-11" db="EMBL/GenBank/DDBJ databases">
        <authorList>
            <person name="Peeters C."/>
        </authorList>
    </citation>
    <scope>NUCLEOTIDE SEQUENCE [LARGE SCALE GENOMIC DNA]</scope>
    <source>
        <strain evidence="2 3">LMG 8286</strain>
    </source>
</reference>
<keyword evidence="1" id="KW-0175">Coiled coil</keyword>
<accession>A0ABN7K6Y9</accession>
<feature type="coiled-coil region" evidence="1">
    <location>
        <begin position="59"/>
        <end position="98"/>
    </location>
</feature>
<comment type="caution">
    <text evidence="2">The sequence shown here is derived from an EMBL/GenBank/DDBJ whole genome shotgun (WGS) entry which is preliminary data.</text>
</comment>
<protein>
    <submittedName>
        <fullName evidence="2">Uncharacterized protein</fullName>
    </submittedName>
</protein>
<dbReference type="RefSeq" id="WP_230056964.1">
    <property type="nucleotide sequence ID" value="NZ_CAJHOE010000002.1"/>
</dbReference>